<dbReference type="SMART" id="SM00825">
    <property type="entry name" value="PKS_KS"/>
    <property type="match status" value="1"/>
</dbReference>
<dbReference type="InterPro" id="IPR020841">
    <property type="entry name" value="PKS_Beta-ketoAc_synthase_dom"/>
</dbReference>
<keyword evidence="7" id="KW-1185">Reference proteome</keyword>
<dbReference type="Pfam" id="PF00109">
    <property type="entry name" value="ketoacyl-synt"/>
    <property type="match status" value="1"/>
</dbReference>
<dbReference type="InterPro" id="IPR014030">
    <property type="entry name" value="Ketoacyl_synth_N"/>
</dbReference>
<sequence length="401" mass="40682">MSTVVTGIGVVAPTGIGAAAHWEAVLAGKSGIARIDRFDASGYPVKHAGQVPGFSAKERVPGRLIPQTDHWTHLGLAAAADALADAALDPASVPEFEMAVVTSSSSGGTEFGQHEMERLYRNGPSWVGAYQSIAWFYAATTGQISIRHGMRGPCGVLACEQAGGLDVLGQARRLIRGGSRVVVSGGTDASLCPYGLVAQLSTGALSTVDDPARAYVPFDAEASGYLPGEGGAILILESAGGAAARGAEPYGVVAGYAAGFDPPPGSARPPVLRRTIERALADAGIGPSEVDVVFADAAGVPAADLIEARALVETFGPGSVPVTAPKTLTGRLYGGGAALDAATALLAMRAGVVPHTAGPERLAPGCDIDLVTRPRDADLRTALVLARGHGGFTAALVLRRP</sequence>
<comment type="caution">
    <text evidence="6">The sequence shown here is derived from an EMBL/GenBank/DDBJ whole genome shotgun (WGS) entry which is preliminary data.</text>
</comment>
<dbReference type="InterPro" id="IPR014031">
    <property type="entry name" value="Ketoacyl_synth_C"/>
</dbReference>
<comment type="similarity">
    <text evidence="1 4">Belongs to the thiolase-like superfamily. Beta-ketoacyl-ACP synthases family.</text>
</comment>
<dbReference type="SUPFAM" id="SSF53901">
    <property type="entry name" value="Thiolase-like"/>
    <property type="match status" value="2"/>
</dbReference>
<reference evidence="6 7" key="1">
    <citation type="submission" date="2018-12" db="EMBL/GenBank/DDBJ databases">
        <title>Amycolatopsis eburnea sp. nov. actinomycete associate with arbuscular mycorrhiza fungal spore.</title>
        <authorList>
            <person name="Lumyong S."/>
            <person name="Chaiya L."/>
        </authorList>
    </citation>
    <scope>NUCLEOTIDE SEQUENCE [LARGE SCALE GENOMIC DNA]</scope>
    <source>
        <strain evidence="6 7">GLM-1</strain>
    </source>
</reference>
<accession>A0A3R9E448</accession>
<proteinExistence type="inferred from homology"/>
<dbReference type="CDD" id="cd00832">
    <property type="entry name" value="CLF"/>
    <property type="match status" value="1"/>
</dbReference>
<evidence type="ECO:0000256" key="1">
    <source>
        <dbReference type="ARBA" id="ARBA00008467"/>
    </source>
</evidence>
<evidence type="ECO:0000259" key="5">
    <source>
        <dbReference type="PROSITE" id="PS52004"/>
    </source>
</evidence>
<keyword evidence="3" id="KW-0012">Acyltransferase</keyword>
<dbReference type="RefSeq" id="WP_125308166.1">
    <property type="nucleotide sequence ID" value="NZ_RSEC01000036.1"/>
</dbReference>
<keyword evidence="2 4" id="KW-0808">Transferase</keyword>
<dbReference type="PANTHER" id="PTHR11712:SF322">
    <property type="entry name" value="POLYKETIDE BETA-KETOACYL SYNTHASE 2-RELATED"/>
    <property type="match status" value="1"/>
</dbReference>
<dbReference type="Proteomes" id="UP000267081">
    <property type="component" value="Unassembled WGS sequence"/>
</dbReference>
<name>A0A3R9E448_9PSEU</name>
<dbReference type="GO" id="GO:0006633">
    <property type="term" value="P:fatty acid biosynthetic process"/>
    <property type="evidence" value="ECO:0007669"/>
    <property type="project" value="TreeGrafter"/>
</dbReference>
<dbReference type="Gene3D" id="3.40.47.10">
    <property type="match status" value="2"/>
</dbReference>
<dbReference type="GO" id="GO:0004315">
    <property type="term" value="F:3-oxoacyl-[acyl-carrier-protein] synthase activity"/>
    <property type="evidence" value="ECO:0007669"/>
    <property type="project" value="TreeGrafter"/>
</dbReference>
<organism evidence="6 7">
    <name type="scientific">Amycolatopsis eburnea</name>
    <dbReference type="NCBI Taxonomy" id="2267691"/>
    <lineage>
        <taxon>Bacteria</taxon>
        <taxon>Bacillati</taxon>
        <taxon>Actinomycetota</taxon>
        <taxon>Actinomycetes</taxon>
        <taxon>Pseudonocardiales</taxon>
        <taxon>Pseudonocardiaceae</taxon>
        <taxon>Amycolatopsis</taxon>
    </lineage>
</organism>
<evidence type="ECO:0000256" key="4">
    <source>
        <dbReference type="RuleBase" id="RU003694"/>
    </source>
</evidence>
<gene>
    <name evidence="6" type="ORF">EIY87_14180</name>
</gene>
<dbReference type="InterPro" id="IPR016039">
    <property type="entry name" value="Thiolase-like"/>
</dbReference>
<evidence type="ECO:0000313" key="6">
    <source>
        <dbReference type="EMBL" id="RSD19449.1"/>
    </source>
</evidence>
<dbReference type="OrthoDB" id="416758at2"/>
<dbReference type="Pfam" id="PF02801">
    <property type="entry name" value="Ketoacyl-synt_C"/>
    <property type="match status" value="1"/>
</dbReference>
<evidence type="ECO:0000313" key="7">
    <source>
        <dbReference type="Proteomes" id="UP000267081"/>
    </source>
</evidence>
<evidence type="ECO:0000256" key="2">
    <source>
        <dbReference type="ARBA" id="ARBA00022679"/>
    </source>
</evidence>
<protein>
    <submittedName>
        <fullName evidence="6">Ketosynthase chain-length factor</fullName>
    </submittedName>
</protein>
<dbReference type="InterPro" id="IPR000794">
    <property type="entry name" value="Beta-ketoacyl_synthase"/>
</dbReference>
<dbReference type="EMBL" id="RSEC01000036">
    <property type="protein sequence ID" value="RSD19449.1"/>
    <property type="molecule type" value="Genomic_DNA"/>
</dbReference>
<dbReference type="PANTHER" id="PTHR11712">
    <property type="entry name" value="POLYKETIDE SYNTHASE-RELATED"/>
    <property type="match status" value="1"/>
</dbReference>
<evidence type="ECO:0000256" key="3">
    <source>
        <dbReference type="ARBA" id="ARBA00023315"/>
    </source>
</evidence>
<feature type="domain" description="Ketosynthase family 3 (KS3)" evidence="5">
    <location>
        <begin position="1"/>
        <end position="400"/>
    </location>
</feature>
<dbReference type="PROSITE" id="PS52004">
    <property type="entry name" value="KS3_2"/>
    <property type="match status" value="1"/>
</dbReference>
<dbReference type="AlphaFoldDB" id="A0A3R9E448"/>